<feature type="non-terminal residue" evidence="1">
    <location>
        <position position="1"/>
    </location>
</feature>
<reference evidence="1" key="1">
    <citation type="submission" date="2015-12" db="EMBL/GenBank/DDBJ databases">
        <title>Gene expression during late stages of embryo sac development: a critical building block for successful pollen-pistil interactions.</title>
        <authorList>
            <person name="Liu Y."/>
            <person name="Joly V."/>
            <person name="Sabar M."/>
            <person name="Matton D.P."/>
        </authorList>
    </citation>
    <scope>NUCLEOTIDE SEQUENCE</scope>
</reference>
<dbReference type="AlphaFoldDB" id="A0A0V0H768"/>
<organism evidence="1">
    <name type="scientific">Solanum chacoense</name>
    <name type="common">Chaco potato</name>
    <dbReference type="NCBI Taxonomy" id="4108"/>
    <lineage>
        <taxon>Eukaryota</taxon>
        <taxon>Viridiplantae</taxon>
        <taxon>Streptophyta</taxon>
        <taxon>Embryophyta</taxon>
        <taxon>Tracheophyta</taxon>
        <taxon>Spermatophyta</taxon>
        <taxon>Magnoliopsida</taxon>
        <taxon>eudicotyledons</taxon>
        <taxon>Gunneridae</taxon>
        <taxon>Pentapetalae</taxon>
        <taxon>asterids</taxon>
        <taxon>lamiids</taxon>
        <taxon>Solanales</taxon>
        <taxon>Solanaceae</taxon>
        <taxon>Solanoideae</taxon>
        <taxon>Solaneae</taxon>
        <taxon>Solanum</taxon>
    </lineage>
</organism>
<name>A0A0V0H768_SOLCH</name>
<proteinExistence type="predicted"/>
<protein>
    <submittedName>
        <fullName evidence="1">Putative ovule protein</fullName>
    </submittedName>
</protein>
<dbReference type="EMBL" id="GEDG01024729">
    <property type="protein sequence ID" value="JAP15753.1"/>
    <property type="molecule type" value="Transcribed_RNA"/>
</dbReference>
<evidence type="ECO:0000313" key="1">
    <source>
        <dbReference type="EMBL" id="JAP15753.1"/>
    </source>
</evidence>
<sequence length="66" mass="7636">DKIEEPFFIEAQQYIQIAVQEPKRPRGYRDAILFFICTGCPSLFEPRLIPGVHRPSARSFPQVHHG</sequence>
<accession>A0A0V0H768</accession>